<dbReference type="EC" id="3.2.1.4" evidence="4"/>
<dbReference type="Gene3D" id="3.20.20.80">
    <property type="entry name" value="Glycosidases"/>
    <property type="match status" value="1"/>
</dbReference>
<evidence type="ECO:0000256" key="2">
    <source>
        <dbReference type="ARBA" id="ARBA00002993"/>
    </source>
</evidence>
<keyword evidence="6 13" id="KW-0378">Hydrolase</keyword>
<evidence type="ECO:0000256" key="13">
    <source>
        <dbReference type="RuleBase" id="RU361153"/>
    </source>
</evidence>
<proteinExistence type="inferred from homology"/>
<dbReference type="InterPro" id="IPR001547">
    <property type="entry name" value="Glyco_hydro_5"/>
</dbReference>
<comment type="catalytic activity">
    <reaction evidence="1">
        <text>Endohydrolysis of (1-&gt;4)-beta-D-glucosidic linkages in cellulose, lichenin and cereal beta-D-glucans.</text>
        <dbReference type="EC" id="3.2.1.4"/>
    </reaction>
</comment>
<dbReference type="Pfam" id="PF00150">
    <property type="entry name" value="Cellulase"/>
    <property type="match status" value="1"/>
</dbReference>
<dbReference type="OrthoDB" id="5823761at2759"/>
<evidence type="ECO:0000256" key="6">
    <source>
        <dbReference type="ARBA" id="ARBA00022801"/>
    </source>
</evidence>
<dbReference type="InterPro" id="IPR017853">
    <property type="entry name" value="GH"/>
</dbReference>
<evidence type="ECO:0000256" key="3">
    <source>
        <dbReference type="ARBA" id="ARBA00005641"/>
    </source>
</evidence>
<evidence type="ECO:0000256" key="14">
    <source>
        <dbReference type="SAM" id="MobiDB-lite"/>
    </source>
</evidence>
<accession>A0A5N7APB1</accession>
<protein>
    <recommendedName>
        <fullName evidence="4">cellulase</fullName>
        <ecNumber evidence="4">3.2.1.4</ecNumber>
    </recommendedName>
    <alternativeName>
        <fullName evidence="11">Carboxymethylcellulase B</fullName>
    </alternativeName>
    <alternativeName>
        <fullName evidence="12">Cellulase B</fullName>
    </alternativeName>
    <alternativeName>
        <fullName evidence="10">Endo-beta-1,4-mannanase F</fullName>
    </alternativeName>
</protein>
<reference evidence="17 18" key="1">
    <citation type="submission" date="2019-04" db="EMBL/GenBank/DDBJ databases">
        <title>Friends and foes A comparative genomics studyof 23 Aspergillus species from section Flavi.</title>
        <authorList>
            <consortium name="DOE Joint Genome Institute"/>
            <person name="Kjaerbolling I."/>
            <person name="Vesth T."/>
            <person name="Frisvad J.C."/>
            <person name="Nybo J.L."/>
            <person name="Theobald S."/>
            <person name="Kildgaard S."/>
            <person name="Isbrandt T."/>
            <person name="Kuo A."/>
            <person name="Sato A."/>
            <person name="Lyhne E.K."/>
            <person name="Kogle M.E."/>
            <person name="Wiebenga A."/>
            <person name="Kun R.S."/>
            <person name="Lubbers R.J."/>
            <person name="Makela M.R."/>
            <person name="Barry K."/>
            <person name="Chovatia M."/>
            <person name="Clum A."/>
            <person name="Daum C."/>
            <person name="Haridas S."/>
            <person name="He G."/>
            <person name="LaButti K."/>
            <person name="Lipzen A."/>
            <person name="Mondo S."/>
            <person name="Riley R."/>
            <person name="Salamov A."/>
            <person name="Simmons B.A."/>
            <person name="Magnuson J.K."/>
            <person name="Henrissat B."/>
            <person name="Mortensen U.H."/>
            <person name="Larsen T.O."/>
            <person name="Devries R.P."/>
            <person name="Grigoriev I.V."/>
            <person name="Machida M."/>
            <person name="Baker S.E."/>
            <person name="Andersen M.R."/>
        </authorList>
    </citation>
    <scope>NUCLEOTIDE SEQUENCE [LARGE SCALE GENOMIC DNA]</scope>
    <source>
        <strain evidence="17 18">IBT 29228</strain>
    </source>
</reference>
<dbReference type="Pfam" id="PF00734">
    <property type="entry name" value="CBM_1"/>
    <property type="match status" value="1"/>
</dbReference>
<dbReference type="InterPro" id="IPR000254">
    <property type="entry name" value="CBD"/>
</dbReference>
<comment type="function">
    <text evidence="2">Endo-1,4-mannanase, a crucial enzyme for depolymerization of seed galactomannans and wood galactoglucomannans.</text>
</comment>
<dbReference type="FunFam" id="3.20.20.80:FF:000078">
    <property type="entry name" value="Endo-beta-1,4-glucanase B"/>
    <property type="match status" value="1"/>
</dbReference>
<evidence type="ECO:0000313" key="17">
    <source>
        <dbReference type="EMBL" id="KAE8371136.1"/>
    </source>
</evidence>
<feature type="compositionally biased region" description="Low complexity" evidence="14">
    <location>
        <begin position="408"/>
        <end position="429"/>
    </location>
</feature>
<keyword evidence="8 13" id="KW-0326">Glycosidase</keyword>
<feature type="domain" description="CBM1" evidence="16">
    <location>
        <begin position="456"/>
        <end position="492"/>
    </location>
</feature>
<feature type="region of interest" description="Disordered" evidence="14">
    <location>
        <begin position="341"/>
        <end position="429"/>
    </location>
</feature>
<keyword evidence="18" id="KW-1185">Reference proteome</keyword>
<feature type="chain" id="PRO_5024851630" description="cellulase" evidence="15">
    <location>
        <begin position="19"/>
        <end position="492"/>
    </location>
</feature>
<keyword evidence="7" id="KW-0119">Carbohydrate metabolism</keyword>
<evidence type="ECO:0000313" key="18">
    <source>
        <dbReference type="Proteomes" id="UP000326198"/>
    </source>
</evidence>
<gene>
    <name evidence="17" type="ORF">BDV26DRAFT_299071</name>
</gene>
<sequence length="492" mass="52143">MRISNLIVAASAASLVHAYPTRDIKKRGSGFTWVGVSESGAEFGSSLPGTLGTDYTWPDTSKIQTLRNDGMNVFRIPFLMERLAPNAITGSLDATYLKDLKSTVQAITDSGAYAVLDPHNYGRYSGSIITSTSDFKTFWKTVAGEFASNEKVIFDTNNEYHDMEQSLVLSLNQAAIDGIRAAGATTQYIFVEGNSYSGAWKWADTNDNLSQLTDPQDKIVYEMHQYLDSDGSGTSEACASATIGKERLQTATQWLKTNNKKGFLGEFAGGVNEQCEQAVEGLLSYMSDNSDVWMGAEWWSAGPWWGSYMYSIEPTDGTAYSTYLPILKKYFVDGTGASTSSSATSAVPTTAAASTSAPASVSTTSESSTTISTVESSSTSSVAEAPSTTTTSDVVTATPTPSHPAPQPTAQSSSTSSSVSTDSVPTTLSTSQACGYRTTVTVTASKSTAVPSSAASAVPQYYQCGGINYSGSTTCASGYTCVKQNPYYSQCL</sequence>
<comment type="similarity">
    <text evidence="3 13">Belongs to the glycosyl hydrolase 5 (cellulase A) family.</text>
</comment>
<keyword evidence="7" id="KW-0624">Polysaccharide degradation</keyword>
<evidence type="ECO:0000256" key="7">
    <source>
        <dbReference type="ARBA" id="ARBA00023001"/>
    </source>
</evidence>
<feature type="signal peptide" evidence="15">
    <location>
        <begin position="1"/>
        <end position="18"/>
    </location>
</feature>
<evidence type="ECO:0000256" key="9">
    <source>
        <dbReference type="ARBA" id="ARBA00025192"/>
    </source>
</evidence>
<keyword evidence="7" id="KW-0136">Cellulose degradation</keyword>
<dbReference type="SUPFAM" id="SSF57180">
    <property type="entry name" value="Cellulose-binding domain"/>
    <property type="match status" value="1"/>
</dbReference>
<dbReference type="GO" id="GO:0008810">
    <property type="term" value="F:cellulase activity"/>
    <property type="evidence" value="ECO:0007669"/>
    <property type="project" value="UniProtKB-EC"/>
</dbReference>
<evidence type="ECO:0000256" key="12">
    <source>
        <dbReference type="ARBA" id="ARBA00042322"/>
    </source>
</evidence>
<evidence type="ECO:0000256" key="11">
    <source>
        <dbReference type="ARBA" id="ARBA00041735"/>
    </source>
</evidence>
<evidence type="ECO:0000256" key="1">
    <source>
        <dbReference type="ARBA" id="ARBA00000966"/>
    </source>
</evidence>
<dbReference type="SUPFAM" id="SSF51445">
    <property type="entry name" value="(Trans)glycosidases"/>
    <property type="match status" value="1"/>
</dbReference>
<dbReference type="PANTHER" id="PTHR34142">
    <property type="entry name" value="ENDO-BETA-1,4-GLUCANASE A"/>
    <property type="match status" value="1"/>
</dbReference>
<evidence type="ECO:0000256" key="15">
    <source>
        <dbReference type="SAM" id="SignalP"/>
    </source>
</evidence>
<dbReference type="PANTHER" id="PTHR34142:SF1">
    <property type="entry name" value="GLYCOSIDE HYDROLASE FAMILY 5 DOMAIN-CONTAINING PROTEIN"/>
    <property type="match status" value="1"/>
</dbReference>
<evidence type="ECO:0000256" key="4">
    <source>
        <dbReference type="ARBA" id="ARBA00012601"/>
    </source>
</evidence>
<evidence type="ECO:0000256" key="5">
    <source>
        <dbReference type="ARBA" id="ARBA00022729"/>
    </source>
</evidence>
<name>A0A5N7APB1_9EURO</name>
<dbReference type="SMART" id="SM00236">
    <property type="entry name" value="fCBD"/>
    <property type="match status" value="1"/>
</dbReference>
<evidence type="ECO:0000259" key="16">
    <source>
        <dbReference type="PROSITE" id="PS51164"/>
    </source>
</evidence>
<feature type="compositionally biased region" description="Low complexity" evidence="14">
    <location>
        <begin position="341"/>
        <end position="400"/>
    </location>
</feature>
<dbReference type="EMBL" id="ML736471">
    <property type="protein sequence ID" value="KAE8371136.1"/>
    <property type="molecule type" value="Genomic_DNA"/>
</dbReference>
<dbReference type="InterPro" id="IPR035971">
    <property type="entry name" value="CBD_sf"/>
</dbReference>
<dbReference type="GO" id="GO:0005576">
    <property type="term" value="C:extracellular region"/>
    <property type="evidence" value="ECO:0007669"/>
    <property type="project" value="InterPro"/>
</dbReference>
<organism evidence="17 18">
    <name type="scientific">Aspergillus bertholletiae</name>
    <dbReference type="NCBI Taxonomy" id="1226010"/>
    <lineage>
        <taxon>Eukaryota</taxon>
        <taxon>Fungi</taxon>
        <taxon>Dikarya</taxon>
        <taxon>Ascomycota</taxon>
        <taxon>Pezizomycotina</taxon>
        <taxon>Eurotiomycetes</taxon>
        <taxon>Eurotiomycetidae</taxon>
        <taxon>Eurotiales</taxon>
        <taxon>Aspergillaceae</taxon>
        <taxon>Aspergillus</taxon>
        <taxon>Aspergillus subgen. Circumdati</taxon>
    </lineage>
</organism>
<dbReference type="GO" id="GO:0030245">
    <property type="term" value="P:cellulose catabolic process"/>
    <property type="evidence" value="ECO:0007669"/>
    <property type="project" value="UniProtKB-KW"/>
</dbReference>
<keyword evidence="5 15" id="KW-0732">Signal</keyword>
<dbReference type="GO" id="GO:0030248">
    <property type="term" value="F:cellulose binding"/>
    <property type="evidence" value="ECO:0007669"/>
    <property type="project" value="InterPro"/>
</dbReference>
<dbReference type="Proteomes" id="UP000326198">
    <property type="component" value="Unassembled WGS sequence"/>
</dbReference>
<comment type="function">
    <text evidence="9">Has endoglucanase activity on substrates containing beta-1,4 glycosidic bonds, like in carboxymethylcellulose (CMC), hydroxyethylcellulose (HEC) and beta-glucan. Involved in the degradation of complex natural cellulosic substrates.</text>
</comment>
<evidence type="ECO:0000256" key="8">
    <source>
        <dbReference type="ARBA" id="ARBA00023295"/>
    </source>
</evidence>
<evidence type="ECO:0000256" key="10">
    <source>
        <dbReference type="ARBA" id="ARBA00033295"/>
    </source>
</evidence>
<dbReference type="PROSITE" id="PS00562">
    <property type="entry name" value="CBM1_1"/>
    <property type="match status" value="1"/>
</dbReference>
<dbReference type="AlphaFoldDB" id="A0A5N7APB1"/>
<dbReference type="PROSITE" id="PS51164">
    <property type="entry name" value="CBM1_2"/>
    <property type="match status" value="1"/>
</dbReference>